<gene>
    <name evidence="2" type="ORF">CAOG_001484</name>
</gene>
<dbReference type="PhylomeDB" id="A0A0D2WJE4"/>
<evidence type="ECO:0000313" key="2">
    <source>
        <dbReference type="EMBL" id="KJE90135.1"/>
    </source>
</evidence>
<keyword evidence="1" id="KW-0812">Transmembrane</keyword>
<feature type="transmembrane region" description="Helical" evidence="1">
    <location>
        <begin position="36"/>
        <end position="56"/>
    </location>
</feature>
<evidence type="ECO:0000313" key="3">
    <source>
        <dbReference type="Proteomes" id="UP000008743"/>
    </source>
</evidence>
<accession>A0A0D2WJE4</accession>
<sequence>MGGDHGMQKSPIVERWATMRETTVQHFRFTPRTTGISFLLMVAIPVGIYALTSLELKKQDEVSGQKRRFFPF</sequence>
<organism evidence="2 3">
    <name type="scientific">Capsaspora owczarzaki (strain ATCC 30864)</name>
    <dbReference type="NCBI Taxonomy" id="595528"/>
    <lineage>
        <taxon>Eukaryota</taxon>
        <taxon>Filasterea</taxon>
        <taxon>Capsaspora</taxon>
    </lineage>
</organism>
<evidence type="ECO:0000256" key="1">
    <source>
        <dbReference type="SAM" id="Phobius"/>
    </source>
</evidence>
<dbReference type="OrthoDB" id="15108at2759"/>
<keyword evidence="1" id="KW-0472">Membrane</keyword>
<dbReference type="AlphaFoldDB" id="A0A0D2WJE4"/>
<protein>
    <recommendedName>
        <fullName evidence="4">NADH-ubiquinone oxidoreductase B15 subunit</fullName>
    </recommendedName>
</protein>
<dbReference type="EMBL" id="KE346361">
    <property type="protein sequence ID" value="KJE90135.1"/>
    <property type="molecule type" value="Genomic_DNA"/>
</dbReference>
<dbReference type="PANTHER" id="PTHR39476">
    <property type="entry name" value="NADH:UBIQUINONE OXIDOREDUCTASE 6.6KD SUBUNIT"/>
    <property type="match status" value="1"/>
</dbReference>
<dbReference type="Proteomes" id="UP000008743">
    <property type="component" value="Unassembled WGS sequence"/>
</dbReference>
<dbReference type="RefSeq" id="XP_004364352.1">
    <property type="nucleotide sequence ID" value="XM_004364295.2"/>
</dbReference>
<keyword evidence="1" id="KW-1133">Transmembrane helix</keyword>
<dbReference type="PANTHER" id="PTHR39476:SF1">
    <property type="entry name" value="NADH DEHYDROGENASE [UBIQUINONE] 1 BETA SUBCOMPLEX SUBUNIT 4"/>
    <property type="match status" value="1"/>
</dbReference>
<evidence type="ECO:0008006" key="4">
    <source>
        <dbReference type="Google" id="ProtNLM"/>
    </source>
</evidence>
<dbReference type="OMA" id="VERWATM"/>
<reference evidence="3" key="1">
    <citation type="submission" date="2011-02" db="EMBL/GenBank/DDBJ databases">
        <title>The Genome Sequence of Capsaspora owczarzaki ATCC 30864.</title>
        <authorList>
            <person name="Russ C."/>
            <person name="Cuomo C."/>
            <person name="Burger G."/>
            <person name="Gray M.W."/>
            <person name="Holland P.W.H."/>
            <person name="King N."/>
            <person name="Lang F.B.F."/>
            <person name="Roger A.J."/>
            <person name="Ruiz-Trillo I."/>
            <person name="Young S.K."/>
            <person name="Zeng Q."/>
            <person name="Gargeya S."/>
            <person name="Alvarado L."/>
            <person name="Berlin A."/>
            <person name="Chapman S.B."/>
            <person name="Chen Z."/>
            <person name="Freedman E."/>
            <person name="Gellesch M."/>
            <person name="Goldberg J."/>
            <person name="Griggs A."/>
            <person name="Gujja S."/>
            <person name="Heilman E."/>
            <person name="Heiman D."/>
            <person name="Howarth C."/>
            <person name="Mehta T."/>
            <person name="Neiman D."/>
            <person name="Pearson M."/>
            <person name="Roberts A."/>
            <person name="Saif S."/>
            <person name="Shea T."/>
            <person name="Shenoy N."/>
            <person name="Sisk P."/>
            <person name="Stolte C."/>
            <person name="Sykes S."/>
            <person name="White J."/>
            <person name="Yandava C."/>
            <person name="Haas B."/>
            <person name="Nusbaum C."/>
            <person name="Birren B."/>
        </authorList>
    </citation>
    <scope>NUCLEOTIDE SEQUENCE</scope>
    <source>
        <strain evidence="3">ATCC 30864</strain>
    </source>
</reference>
<proteinExistence type="predicted"/>
<dbReference type="InParanoid" id="A0A0D2WJE4"/>
<name>A0A0D2WJE4_CAPO3</name>
<keyword evidence="3" id="KW-1185">Reference proteome</keyword>